<name>A0A173Y5F2_9CLOT</name>
<gene>
    <name evidence="1" type="ORF">ERS852471_00201</name>
</gene>
<dbReference type="RefSeq" id="WP_055263021.1">
    <property type="nucleotide sequence ID" value="NZ_CABIXQ010000001.1"/>
</dbReference>
<proteinExistence type="predicted"/>
<dbReference type="OrthoDB" id="1938622at2"/>
<accession>A0A173Y5F2</accession>
<dbReference type="EMBL" id="CYZX01000001">
    <property type="protein sequence ID" value="CUN59149.1"/>
    <property type="molecule type" value="Genomic_DNA"/>
</dbReference>
<organism evidence="1 2">
    <name type="scientific">Clostridium disporicum</name>
    <dbReference type="NCBI Taxonomy" id="84024"/>
    <lineage>
        <taxon>Bacteria</taxon>
        <taxon>Bacillati</taxon>
        <taxon>Bacillota</taxon>
        <taxon>Clostridia</taxon>
        <taxon>Eubacteriales</taxon>
        <taxon>Clostridiaceae</taxon>
        <taxon>Clostridium</taxon>
    </lineage>
</organism>
<dbReference type="AlphaFoldDB" id="A0A173Y5F2"/>
<reference evidence="1 2" key="1">
    <citation type="submission" date="2015-09" db="EMBL/GenBank/DDBJ databases">
        <authorList>
            <consortium name="Pathogen Informatics"/>
        </authorList>
    </citation>
    <scope>NUCLEOTIDE SEQUENCE [LARGE SCALE GENOMIC DNA]</scope>
    <source>
        <strain evidence="1 2">2789STDY5834856</strain>
    </source>
</reference>
<evidence type="ECO:0000313" key="2">
    <source>
        <dbReference type="Proteomes" id="UP000095594"/>
    </source>
</evidence>
<sequence length="577" mass="69141">MNKEININLDTIIKLIDKLIDNKTLYLNTKDVDFNCLDNKYTFMNNFIKEISGYNYISISYDSDKPSYKKALEQYALILRDILMKYNKVKNIIEVSTYRKNDNISLVEMIDILLNLKINKQYMDILYEKIENSNFTIGDYGWIKSFIENIRDTNLIKSYLKYKKFNNSYKFNDLKNNISCDDITNALYKLECLLNNEYALIPPIYENDFTKYFINANFSLSISENELINYISNLKIDYNCEPKKLKWYHYLNRKKCTEVKLYNKAITDEYNNIKKTMCNQYKENIESLNLYVNSFDFLKDFLNESYFNKIYNYIYDENEMYIFLKNIFNTLSLYKEIISIQNQIYTLNDKERELLDLCYDKNDTISKYTEKLFTLPSILILLNFKMIEEDSAEITIKRDLLDTLIIQLNNDLDILSKLINKNNYISILKINTFEYISEIEESSSITNYILKTLEYDDSIRYIDEFFTNNLTFNKKHDTTSNMLKFLREKIEGLGYRVVEDYTFNSINLEFVVFHPSNPNRIIYIFMDSLVSKTYDIIKKLSYIKQLNIPIIYCWADEFFINQNIETVNLKEKLKYLL</sequence>
<protein>
    <submittedName>
        <fullName evidence="1">Uncharacterized protein</fullName>
    </submittedName>
</protein>
<dbReference type="Proteomes" id="UP000095594">
    <property type="component" value="Unassembled WGS sequence"/>
</dbReference>
<evidence type="ECO:0000313" key="1">
    <source>
        <dbReference type="EMBL" id="CUN59149.1"/>
    </source>
</evidence>